<evidence type="ECO:0000256" key="1">
    <source>
        <dbReference type="SAM" id="MobiDB-lite"/>
    </source>
</evidence>
<dbReference type="EMBL" id="JBJIAA010000006">
    <property type="protein sequence ID" value="MFL0250379.1"/>
    <property type="molecule type" value="Genomic_DNA"/>
</dbReference>
<organism evidence="2 3">
    <name type="scientific">Clostridium neuense</name>
    <dbReference type="NCBI Taxonomy" id="1728934"/>
    <lineage>
        <taxon>Bacteria</taxon>
        <taxon>Bacillati</taxon>
        <taxon>Bacillota</taxon>
        <taxon>Clostridia</taxon>
        <taxon>Eubacteriales</taxon>
        <taxon>Clostridiaceae</taxon>
        <taxon>Clostridium</taxon>
    </lineage>
</organism>
<keyword evidence="3" id="KW-1185">Reference proteome</keyword>
<reference evidence="2 3" key="1">
    <citation type="submission" date="2024-11" db="EMBL/GenBank/DDBJ databases">
        <authorList>
            <person name="Heng Y.C."/>
            <person name="Lim A.C.H."/>
            <person name="Lee J.K.Y."/>
            <person name="Kittelmann S."/>
        </authorList>
    </citation>
    <scope>NUCLEOTIDE SEQUENCE [LARGE SCALE GENOMIC DNA]</scope>
    <source>
        <strain evidence="2 3">WILCCON 0114</strain>
    </source>
</reference>
<evidence type="ECO:0000313" key="2">
    <source>
        <dbReference type="EMBL" id="MFL0250379.1"/>
    </source>
</evidence>
<gene>
    <name evidence="2" type="ORF">ACJDT4_08075</name>
</gene>
<feature type="compositionally biased region" description="Basic and acidic residues" evidence="1">
    <location>
        <begin position="41"/>
        <end position="51"/>
    </location>
</feature>
<dbReference type="RefSeq" id="WP_406787048.1">
    <property type="nucleotide sequence ID" value="NZ_JBJIAA010000006.1"/>
</dbReference>
<accession>A0ABW8THH9</accession>
<evidence type="ECO:0000313" key="3">
    <source>
        <dbReference type="Proteomes" id="UP001623592"/>
    </source>
</evidence>
<feature type="region of interest" description="Disordered" evidence="1">
    <location>
        <begin position="22"/>
        <end position="51"/>
    </location>
</feature>
<name>A0ABW8THH9_9CLOT</name>
<comment type="caution">
    <text evidence="2">The sequence shown here is derived from an EMBL/GenBank/DDBJ whole genome shotgun (WGS) entry which is preliminary data.</text>
</comment>
<protein>
    <submittedName>
        <fullName evidence="2">Uncharacterized protein</fullName>
    </submittedName>
</protein>
<sequence>MDDKCETKNEIKQLENLVEKHTRTERHFENGAKYSSPEAIKTAEEKQKRREDQINTLEVKIMGDTTSPHEEKEHLEETYRSTKEYIDHNKDHMDKEALKNIREKQANRELQRRQLEWK</sequence>
<proteinExistence type="predicted"/>
<dbReference type="Proteomes" id="UP001623592">
    <property type="component" value="Unassembled WGS sequence"/>
</dbReference>